<dbReference type="Proteomes" id="UP001153269">
    <property type="component" value="Unassembled WGS sequence"/>
</dbReference>
<evidence type="ECO:0000313" key="1">
    <source>
        <dbReference type="EMBL" id="CAB1425755.1"/>
    </source>
</evidence>
<keyword evidence="2" id="KW-1185">Reference proteome</keyword>
<name>A0A9N7U7E9_PLEPL</name>
<proteinExistence type="predicted"/>
<dbReference type="EMBL" id="CADEAL010000832">
    <property type="protein sequence ID" value="CAB1425755.1"/>
    <property type="molecule type" value="Genomic_DNA"/>
</dbReference>
<organism evidence="1 2">
    <name type="scientific">Pleuronectes platessa</name>
    <name type="common">European plaice</name>
    <dbReference type="NCBI Taxonomy" id="8262"/>
    <lineage>
        <taxon>Eukaryota</taxon>
        <taxon>Metazoa</taxon>
        <taxon>Chordata</taxon>
        <taxon>Craniata</taxon>
        <taxon>Vertebrata</taxon>
        <taxon>Euteleostomi</taxon>
        <taxon>Actinopterygii</taxon>
        <taxon>Neopterygii</taxon>
        <taxon>Teleostei</taxon>
        <taxon>Neoteleostei</taxon>
        <taxon>Acanthomorphata</taxon>
        <taxon>Carangaria</taxon>
        <taxon>Pleuronectiformes</taxon>
        <taxon>Pleuronectoidei</taxon>
        <taxon>Pleuronectidae</taxon>
        <taxon>Pleuronectes</taxon>
    </lineage>
</organism>
<gene>
    <name evidence="1" type="ORF">PLEPLA_LOCUS13688</name>
</gene>
<reference evidence="1" key="1">
    <citation type="submission" date="2020-03" db="EMBL/GenBank/DDBJ databases">
        <authorList>
            <person name="Weist P."/>
        </authorList>
    </citation>
    <scope>NUCLEOTIDE SEQUENCE</scope>
</reference>
<protein>
    <submittedName>
        <fullName evidence="1">Uncharacterized protein</fullName>
    </submittedName>
</protein>
<comment type="caution">
    <text evidence="1">The sequence shown here is derived from an EMBL/GenBank/DDBJ whole genome shotgun (WGS) entry which is preliminary data.</text>
</comment>
<accession>A0A9N7U7E9</accession>
<evidence type="ECO:0000313" key="2">
    <source>
        <dbReference type="Proteomes" id="UP001153269"/>
    </source>
</evidence>
<sequence>MSVVGNPLIAIYWSISQSSLECFYSETVARKPGCAQRRSCGFTMCRESRRLIRVAPIPVSALASPGRIMVWPADCQQYQVVVSQNSTLEADTGKLFADRTEESERERELGLQELKVQARAHHIVKVGFYGGGGDIARQMRLRR</sequence>
<dbReference type="AlphaFoldDB" id="A0A9N7U7E9"/>